<dbReference type="Gene3D" id="3.30.70.100">
    <property type="match status" value="1"/>
</dbReference>
<evidence type="ECO:0000256" key="5">
    <source>
        <dbReference type="RuleBase" id="RU004168"/>
    </source>
</evidence>
<dbReference type="SUPFAM" id="SSF54975">
    <property type="entry name" value="Acylphosphatase/BLUF domain-like"/>
    <property type="match status" value="1"/>
</dbReference>
<evidence type="ECO:0000259" key="6">
    <source>
        <dbReference type="PROSITE" id="PS51160"/>
    </source>
</evidence>
<evidence type="ECO:0000256" key="2">
    <source>
        <dbReference type="ARBA" id="ARBA00012150"/>
    </source>
</evidence>
<dbReference type="PANTHER" id="PTHR47268">
    <property type="entry name" value="ACYLPHOSPHATASE"/>
    <property type="match status" value="1"/>
</dbReference>
<dbReference type="AlphaFoldDB" id="A0A3R9UN51"/>
<comment type="similarity">
    <text evidence="1 5">Belongs to the acylphosphatase family.</text>
</comment>
<dbReference type="InterPro" id="IPR020456">
    <property type="entry name" value="Acylphosphatase"/>
</dbReference>
<dbReference type="PRINTS" id="PR00112">
    <property type="entry name" value="ACYLPHPHTASE"/>
</dbReference>
<gene>
    <name evidence="7" type="ORF">EI290_03420</name>
</gene>
<proteinExistence type="inferred from homology"/>
<dbReference type="InterPro" id="IPR017968">
    <property type="entry name" value="Acylphosphatase_CS"/>
</dbReference>
<evidence type="ECO:0000313" key="8">
    <source>
        <dbReference type="Proteomes" id="UP000280066"/>
    </source>
</evidence>
<dbReference type="Pfam" id="PF00708">
    <property type="entry name" value="Acylphosphatase"/>
    <property type="match status" value="1"/>
</dbReference>
<accession>A0A3R9UN51</accession>
<name>A0A3R9UN51_9BACT</name>
<dbReference type="GO" id="GO:0003998">
    <property type="term" value="F:acylphosphatase activity"/>
    <property type="evidence" value="ECO:0007669"/>
    <property type="project" value="UniProtKB-EC"/>
</dbReference>
<dbReference type="RefSeq" id="WP_125426799.1">
    <property type="nucleotide sequence ID" value="NZ_RWIS01000002.1"/>
</dbReference>
<dbReference type="PROSITE" id="PS51160">
    <property type="entry name" value="ACYLPHOSPHATASE_3"/>
    <property type="match status" value="1"/>
</dbReference>
<feature type="domain" description="Acylphosphatase-like" evidence="6">
    <location>
        <begin position="7"/>
        <end position="93"/>
    </location>
</feature>
<dbReference type="InterPro" id="IPR036046">
    <property type="entry name" value="Acylphosphatase-like_dom_sf"/>
</dbReference>
<organism evidence="7 8">
    <name type="scientific">Hymenobacter metallilatus</name>
    <dbReference type="NCBI Taxonomy" id="2493666"/>
    <lineage>
        <taxon>Bacteria</taxon>
        <taxon>Pseudomonadati</taxon>
        <taxon>Bacteroidota</taxon>
        <taxon>Cytophagia</taxon>
        <taxon>Cytophagales</taxon>
        <taxon>Hymenobacteraceae</taxon>
        <taxon>Hymenobacter</taxon>
    </lineage>
</organism>
<comment type="caution">
    <text evidence="7">The sequence shown here is derived from an EMBL/GenBank/DDBJ whole genome shotgun (WGS) entry which is preliminary data.</text>
</comment>
<dbReference type="PANTHER" id="PTHR47268:SF4">
    <property type="entry name" value="ACYLPHOSPHATASE"/>
    <property type="match status" value="1"/>
</dbReference>
<feature type="active site" evidence="4">
    <location>
        <position position="22"/>
    </location>
</feature>
<evidence type="ECO:0000256" key="3">
    <source>
        <dbReference type="ARBA" id="ARBA00047645"/>
    </source>
</evidence>
<keyword evidence="8" id="KW-1185">Reference proteome</keyword>
<evidence type="ECO:0000256" key="4">
    <source>
        <dbReference type="PROSITE-ProRule" id="PRU00520"/>
    </source>
</evidence>
<keyword evidence="4" id="KW-0378">Hydrolase</keyword>
<evidence type="ECO:0000313" key="7">
    <source>
        <dbReference type="EMBL" id="RSK35956.1"/>
    </source>
</evidence>
<evidence type="ECO:0000256" key="1">
    <source>
        <dbReference type="ARBA" id="ARBA00005614"/>
    </source>
</evidence>
<dbReference type="EMBL" id="RWIS01000002">
    <property type="protein sequence ID" value="RSK35956.1"/>
    <property type="molecule type" value="Genomic_DNA"/>
</dbReference>
<dbReference type="InterPro" id="IPR001792">
    <property type="entry name" value="Acylphosphatase-like_dom"/>
</dbReference>
<dbReference type="OrthoDB" id="9808093at2"/>
<dbReference type="EC" id="3.6.1.7" evidence="2 4"/>
<protein>
    <recommendedName>
        <fullName evidence="2 4">acylphosphatase</fullName>
        <ecNumber evidence="2 4">3.6.1.7</ecNumber>
    </recommendedName>
</protein>
<dbReference type="Proteomes" id="UP000280066">
    <property type="component" value="Unassembled WGS sequence"/>
</dbReference>
<feature type="active site" evidence="4">
    <location>
        <position position="40"/>
    </location>
</feature>
<reference evidence="7 8" key="1">
    <citation type="submission" date="2018-12" db="EMBL/GenBank/DDBJ databases">
        <authorList>
            <person name="Feng G."/>
            <person name="Zhu H."/>
        </authorList>
    </citation>
    <scope>NUCLEOTIDE SEQUENCE [LARGE SCALE GENOMIC DNA]</scope>
    <source>
        <strain evidence="7 8">9PBR-2</strain>
    </source>
</reference>
<dbReference type="PROSITE" id="PS00150">
    <property type="entry name" value="ACYLPHOSPHATASE_1"/>
    <property type="match status" value="1"/>
</dbReference>
<sequence length="93" mass="10182">MTTTPEHRTIHVYGRVQGVFFRQSTQQQAHRLGLTGTVRNNPDGSVTIQAEGPAEALNRLEAWCQQGPPAANVTRVTPVPGPVEGYTGFQIER</sequence>
<comment type="catalytic activity">
    <reaction evidence="3 4">
        <text>an acyl phosphate + H2O = a carboxylate + phosphate + H(+)</text>
        <dbReference type="Rhea" id="RHEA:14965"/>
        <dbReference type="ChEBI" id="CHEBI:15377"/>
        <dbReference type="ChEBI" id="CHEBI:15378"/>
        <dbReference type="ChEBI" id="CHEBI:29067"/>
        <dbReference type="ChEBI" id="CHEBI:43474"/>
        <dbReference type="ChEBI" id="CHEBI:59918"/>
        <dbReference type="EC" id="3.6.1.7"/>
    </reaction>
</comment>